<dbReference type="EMBL" id="LSNE01000007">
    <property type="protein sequence ID" value="KXI28114.1"/>
    <property type="molecule type" value="Genomic_DNA"/>
</dbReference>
<evidence type="ECO:0000259" key="2">
    <source>
        <dbReference type="SMART" id="SM00062"/>
    </source>
</evidence>
<dbReference type="SMART" id="SM00062">
    <property type="entry name" value="PBPb"/>
    <property type="match status" value="1"/>
</dbReference>
<evidence type="ECO:0000313" key="3">
    <source>
        <dbReference type="EMBL" id="KXI28114.1"/>
    </source>
</evidence>
<dbReference type="OrthoDB" id="8587856at2"/>
<dbReference type="STRING" id="1799789.AX660_17160"/>
<feature type="signal peptide" evidence="1">
    <location>
        <begin position="1"/>
        <end position="31"/>
    </location>
</feature>
<sequence length="263" mass="29852">MALSVRRLRITNITSSACVFIVLFFSFCSYAEEAISAADLTYYTENYPPSNYLENGKLVGISVETLKLIWKTLDVAEQKIHVVPWARGYSDTLKNKNTVLFTTSRTLDRESLFKWVGPIYTAKHVLVARADFKHNIVKIEDAYRFPVAAIRNDISELALVAAGFPKRNIAPLTNLQQALLLLANGRLDLIIISRSGLKQLLLENNLQAEQFQIVIEVNQESNYFAFNKQTPDFVVKEFQQAFDSLAKQHQKLLNKYGLSNTID</sequence>
<keyword evidence="4" id="KW-1185">Reference proteome</keyword>
<dbReference type="AlphaFoldDB" id="A0A135ZYS3"/>
<feature type="chain" id="PRO_5007469104" description="Solute-binding protein family 3/N-terminal domain-containing protein" evidence="1">
    <location>
        <begin position="32"/>
        <end position="263"/>
    </location>
</feature>
<dbReference type="SUPFAM" id="SSF53850">
    <property type="entry name" value="Periplasmic binding protein-like II"/>
    <property type="match status" value="1"/>
</dbReference>
<dbReference type="RefSeq" id="WP_068378117.1">
    <property type="nucleotide sequence ID" value="NZ_LSNE01000007.1"/>
</dbReference>
<evidence type="ECO:0000256" key="1">
    <source>
        <dbReference type="SAM" id="SignalP"/>
    </source>
</evidence>
<dbReference type="PANTHER" id="PTHR38834">
    <property type="entry name" value="PERIPLASMIC SUBSTRATE BINDING PROTEIN FAMILY 3"/>
    <property type="match status" value="1"/>
</dbReference>
<keyword evidence="1" id="KW-0732">Signal</keyword>
<dbReference type="Gene3D" id="3.40.190.10">
    <property type="entry name" value="Periplasmic binding protein-like II"/>
    <property type="match status" value="2"/>
</dbReference>
<dbReference type="InterPro" id="IPR001638">
    <property type="entry name" value="Solute-binding_3/MltF_N"/>
</dbReference>
<accession>A0A135ZYS3</accession>
<organism evidence="3 4">
    <name type="scientific">Paraglaciecola hydrolytica</name>
    <dbReference type="NCBI Taxonomy" id="1799789"/>
    <lineage>
        <taxon>Bacteria</taxon>
        <taxon>Pseudomonadati</taxon>
        <taxon>Pseudomonadota</taxon>
        <taxon>Gammaproteobacteria</taxon>
        <taxon>Alteromonadales</taxon>
        <taxon>Alteromonadaceae</taxon>
        <taxon>Paraglaciecola</taxon>
    </lineage>
</organism>
<feature type="domain" description="Solute-binding protein family 3/N-terminal" evidence="2">
    <location>
        <begin position="39"/>
        <end position="260"/>
    </location>
</feature>
<gene>
    <name evidence="3" type="ORF">AX660_17160</name>
</gene>
<evidence type="ECO:0000313" key="4">
    <source>
        <dbReference type="Proteomes" id="UP000070299"/>
    </source>
</evidence>
<proteinExistence type="predicted"/>
<name>A0A135ZYS3_9ALTE</name>
<comment type="caution">
    <text evidence="3">The sequence shown here is derived from an EMBL/GenBank/DDBJ whole genome shotgun (WGS) entry which is preliminary data.</text>
</comment>
<reference evidence="4" key="1">
    <citation type="submission" date="2016-02" db="EMBL/GenBank/DDBJ databases">
        <authorList>
            <person name="Schultz-Johansen M."/>
            <person name="Glaring M.A."/>
            <person name="Bech P.K."/>
            <person name="Stougaard P."/>
        </authorList>
    </citation>
    <scope>NUCLEOTIDE SEQUENCE [LARGE SCALE GENOMIC DNA]</scope>
    <source>
        <strain evidence="4">S66</strain>
    </source>
</reference>
<dbReference type="PANTHER" id="PTHR38834:SF3">
    <property type="entry name" value="SOLUTE-BINDING PROTEIN FAMILY 3_N-TERMINAL DOMAIN-CONTAINING PROTEIN"/>
    <property type="match status" value="1"/>
</dbReference>
<dbReference type="Pfam" id="PF00497">
    <property type="entry name" value="SBP_bac_3"/>
    <property type="match status" value="1"/>
</dbReference>
<dbReference type="Proteomes" id="UP000070299">
    <property type="component" value="Unassembled WGS sequence"/>
</dbReference>
<protein>
    <recommendedName>
        <fullName evidence="2">Solute-binding protein family 3/N-terminal domain-containing protein</fullName>
    </recommendedName>
</protein>